<proteinExistence type="predicted"/>
<sequence length="231" mass="27220">NKVKETVGKHFMTKKFALIVSLIFLITLNTLAQEPSCGCNKKKATRENKYKCDTTLFSNGAKLYWQRNCDSTWLTFENKEKLILKSCEKIDVYECQRTGLDFLKEYPNYLLFQYKWISGCCTPPDIILIDKETGNEIKRINNDQFVWGDVHENYVLFFSDTTYTHLIYLNNETDKAYDLHFDNKQVKKSVIKNNVLQLNDLFNNFIVSRNNFKFDYKTSEGVVKNLKIEFN</sequence>
<dbReference type="RefSeq" id="WP_217806702.1">
    <property type="nucleotide sequence ID" value="NZ_ARYN01000048.1"/>
</dbReference>
<gene>
    <name evidence="2" type="ORF">IIF7_20389</name>
</gene>
<comment type="caution">
    <text evidence="2">The sequence shown here is derived from an EMBL/GenBank/DDBJ whole genome shotgun (WGS) entry which is preliminary data.</text>
</comment>
<dbReference type="Proteomes" id="UP000192746">
    <property type="component" value="Unassembled WGS sequence"/>
</dbReference>
<name>A0A1Y1SZ56_9FLAO</name>
<keyword evidence="3" id="KW-1185">Reference proteome</keyword>
<feature type="chain" id="PRO_5012801852" evidence="1">
    <location>
        <begin position="33"/>
        <end position="231"/>
    </location>
</feature>
<feature type="non-terminal residue" evidence="2">
    <location>
        <position position="1"/>
    </location>
</feature>
<reference evidence="2 3" key="1">
    <citation type="submission" date="2013-04" db="EMBL/GenBank/DDBJ databases">
        <title>Zunongwangia sp. 22II14-10F7 Genome Sequencing.</title>
        <authorList>
            <person name="Lai Q."/>
            <person name="Shao Z."/>
        </authorList>
    </citation>
    <scope>NUCLEOTIDE SEQUENCE [LARGE SCALE GENOMIC DNA]</scope>
    <source>
        <strain evidence="2 3">22II14-10F7</strain>
    </source>
</reference>
<dbReference type="AlphaFoldDB" id="A0A1Y1SZ56"/>
<dbReference type="EMBL" id="ARYN01000048">
    <property type="protein sequence ID" value="ORL43523.1"/>
    <property type="molecule type" value="Genomic_DNA"/>
</dbReference>
<keyword evidence="1" id="KW-0732">Signal</keyword>
<accession>A0A1Y1SZ56</accession>
<evidence type="ECO:0000313" key="3">
    <source>
        <dbReference type="Proteomes" id="UP000192746"/>
    </source>
</evidence>
<evidence type="ECO:0000313" key="2">
    <source>
        <dbReference type="EMBL" id="ORL43523.1"/>
    </source>
</evidence>
<feature type="signal peptide" evidence="1">
    <location>
        <begin position="1"/>
        <end position="32"/>
    </location>
</feature>
<organism evidence="2 3">
    <name type="scientific">Zunongwangia atlantica 22II14-10F7</name>
    <dbReference type="NCBI Taxonomy" id="1185767"/>
    <lineage>
        <taxon>Bacteria</taxon>
        <taxon>Pseudomonadati</taxon>
        <taxon>Bacteroidota</taxon>
        <taxon>Flavobacteriia</taxon>
        <taxon>Flavobacteriales</taxon>
        <taxon>Flavobacteriaceae</taxon>
        <taxon>Zunongwangia</taxon>
    </lineage>
</organism>
<protein>
    <submittedName>
        <fullName evidence="2">Uncharacterized protein</fullName>
    </submittedName>
</protein>
<evidence type="ECO:0000256" key="1">
    <source>
        <dbReference type="SAM" id="SignalP"/>
    </source>
</evidence>